<dbReference type="InterPro" id="IPR015943">
    <property type="entry name" value="WD40/YVTN_repeat-like_dom_sf"/>
</dbReference>
<dbReference type="EMBL" id="AJJU01000007">
    <property type="protein sequence ID" value="EID75092.1"/>
    <property type="molecule type" value="Genomic_DNA"/>
</dbReference>
<evidence type="ECO:0000313" key="1">
    <source>
        <dbReference type="EMBL" id="EID75092.1"/>
    </source>
</evidence>
<sequence>MRYFILLVVVLLSGCTETEKYSPRNLSEVSIDVFPVENSSIRALTHLDANVAFAGSNGVYGFYDTVRNTLKSGVQTKDSLVPEYRAVAATNSDFFMLSVGNPALLYKTGDDGEMKLVYTETHEKVFYDSMRFWNAMEGMAMGDPTEDCLSILLTRDGGNTWNKVSCELLPKVVEGEAAFAASNTNIAIVGDTAWIVSGGKQSRVFMTKDKGNTWEVVKLPLIQGESTQGAYTVAFYDELNGIVMGGDYTKPSFSKGNKAITQDGGKTWELVGQEQEPGYISCVQYIPGTQGNELVAVSTEGIWFSNDKGFKWKKLSEESFHTLLFISETEAIAAGNERIAKLLFH</sequence>
<dbReference type="SUPFAM" id="SSF110296">
    <property type="entry name" value="Oligoxyloglucan reducing end-specific cellobiohydrolase"/>
    <property type="match status" value="1"/>
</dbReference>
<dbReference type="RefSeq" id="WP_008238897.1">
    <property type="nucleotide sequence ID" value="NZ_AJJU01000007.1"/>
</dbReference>
<name>I0WFC6_9FLAO</name>
<dbReference type="GO" id="GO:0016787">
    <property type="term" value="F:hydrolase activity"/>
    <property type="evidence" value="ECO:0007669"/>
    <property type="project" value="UniProtKB-KW"/>
</dbReference>
<dbReference type="STRING" id="946077.W5A_07147"/>
<accession>I0WFC6</accession>
<keyword evidence="2" id="KW-1185">Reference proteome</keyword>
<dbReference type="PATRIC" id="fig|946077.3.peg.1445"/>
<comment type="caution">
    <text evidence="1">The sequence shown here is derived from an EMBL/GenBank/DDBJ whole genome shotgun (WGS) entry which is preliminary data.</text>
</comment>
<protein>
    <submittedName>
        <fullName evidence="1">BNR repeat-containing glycosyl hydrolase</fullName>
    </submittedName>
</protein>
<gene>
    <name evidence="1" type="ORF">W5A_07147</name>
</gene>
<dbReference type="Gene3D" id="2.130.10.10">
    <property type="entry name" value="YVTN repeat-like/Quinoprotein amine dehydrogenase"/>
    <property type="match status" value="1"/>
</dbReference>
<organism evidence="1 2">
    <name type="scientific">Imtechella halotolerans K1</name>
    <dbReference type="NCBI Taxonomy" id="946077"/>
    <lineage>
        <taxon>Bacteria</taxon>
        <taxon>Pseudomonadati</taxon>
        <taxon>Bacteroidota</taxon>
        <taxon>Flavobacteriia</taxon>
        <taxon>Flavobacteriales</taxon>
        <taxon>Flavobacteriaceae</taxon>
        <taxon>Imtechella</taxon>
    </lineage>
</organism>
<reference evidence="1 2" key="1">
    <citation type="journal article" date="2012" name="J. Bacteriol.">
        <title>Genome Sequence of the Halotolerant Bacterium Imtechella halotolerans K1T.</title>
        <authorList>
            <person name="Kumar S."/>
            <person name="Vikram S."/>
            <person name="Subramanian S."/>
            <person name="Raghava G.P."/>
            <person name="Pinnaka A.K."/>
        </authorList>
    </citation>
    <scope>NUCLEOTIDE SEQUENCE [LARGE SCALE GENOMIC DNA]</scope>
    <source>
        <strain evidence="1 2">K1</strain>
    </source>
</reference>
<dbReference type="Proteomes" id="UP000005938">
    <property type="component" value="Unassembled WGS sequence"/>
</dbReference>
<keyword evidence="1" id="KW-0378">Hydrolase</keyword>
<dbReference type="PANTHER" id="PTHR47199">
    <property type="entry name" value="PHOTOSYSTEM II STABILITY/ASSEMBLY FACTOR HCF136, CHLOROPLASTIC"/>
    <property type="match status" value="1"/>
</dbReference>
<proteinExistence type="predicted"/>
<dbReference type="PANTHER" id="PTHR47199:SF2">
    <property type="entry name" value="PHOTOSYSTEM II STABILITY_ASSEMBLY FACTOR HCF136, CHLOROPLASTIC"/>
    <property type="match status" value="1"/>
</dbReference>
<evidence type="ECO:0000313" key="2">
    <source>
        <dbReference type="Proteomes" id="UP000005938"/>
    </source>
</evidence>
<dbReference type="AlphaFoldDB" id="I0WFC6"/>
<dbReference type="eggNOG" id="COG4447">
    <property type="taxonomic scope" value="Bacteria"/>
</dbReference>
<dbReference type="OrthoDB" id="9813892at2"/>
<dbReference type="PROSITE" id="PS51257">
    <property type="entry name" value="PROKAR_LIPOPROTEIN"/>
    <property type="match status" value="1"/>
</dbReference>
<dbReference type="CDD" id="cd15482">
    <property type="entry name" value="Sialidase_non-viral"/>
    <property type="match status" value="1"/>
</dbReference>